<feature type="signal peptide" evidence="1">
    <location>
        <begin position="1"/>
        <end position="24"/>
    </location>
</feature>
<keyword evidence="1" id="KW-0732">Signal</keyword>
<accession>A0A852UWT7</accession>
<reference evidence="2 3" key="1">
    <citation type="submission" date="2020-07" db="EMBL/GenBank/DDBJ databases">
        <title>Sequencing the genomes of 1000 actinobacteria strains.</title>
        <authorList>
            <person name="Klenk H.-P."/>
        </authorList>
    </citation>
    <scope>NUCLEOTIDE SEQUENCE [LARGE SCALE GENOMIC DNA]</scope>
    <source>
        <strain evidence="2 3">DSM 45763</strain>
    </source>
</reference>
<protein>
    <recommendedName>
        <fullName evidence="4">Lipoprotein</fullName>
    </recommendedName>
</protein>
<sequence length="147" mass="15741">MALSVRRGVAACAVAVLAVSGCGASGPTAAEAGETLKHHITEVMKRRRALDVRITDPGGRDIPCGEGKAKRTFAAVGRDRAPGTEPGLLNDLLMGALFRVARYRIVEDEENAPIRLAGDEYRTVIILDSRRHGQYGMRGETNCLPVS</sequence>
<evidence type="ECO:0008006" key="4">
    <source>
        <dbReference type="Google" id="ProtNLM"/>
    </source>
</evidence>
<dbReference type="Proteomes" id="UP000576393">
    <property type="component" value="Unassembled WGS sequence"/>
</dbReference>
<name>A0A852UWT7_9ACTN</name>
<dbReference type="AlphaFoldDB" id="A0A852UWT7"/>
<comment type="caution">
    <text evidence="2">The sequence shown here is derived from an EMBL/GenBank/DDBJ whole genome shotgun (WGS) entry which is preliminary data.</text>
</comment>
<dbReference type="PROSITE" id="PS51257">
    <property type="entry name" value="PROKAR_LIPOPROTEIN"/>
    <property type="match status" value="1"/>
</dbReference>
<evidence type="ECO:0000256" key="1">
    <source>
        <dbReference type="SAM" id="SignalP"/>
    </source>
</evidence>
<gene>
    <name evidence="2" type="ORF">HDA43_004338</name>
</gene>
<evidence type="ECO:0000313" key="2">
    <source>
        <dbReference type="EMBL" id="NYF42137.1"/>
    </source>
</evidence>
<organism evidence="2 3">
    <name type="scientific">Streptosporangium sandarakinum</name>
    <dbReference type="NCBI Taxonomy" id="1260955"/>
    <lineage>
        <taxon>Bacteria</taxon>
        <taxon>Bacillati</taxon>
        <taxon>Actinomycetota</taxon>
        <taxon>Actinomycetes</taxon>
        <taxon>Streptosporangiales</taxon>
        <taxon>Streptosporangiaceae</taxon>
        <taxon>Streptosporangium</taxon>
    </lineage>
</organism>
<proteinExistence type="predicted"/>
<dbReference type="EMBL" id="JACCCO010000002">
    <property type="protein sequence ID" value="NYF42137.1"/>
    <property type="molecule type" value="Genomic_DNA"/>
</dbReference>
<evidence type="ECO:0000313" key="3">
    <source>
        <dbReference type="Proteomes" id="UP000576393"/>
    </source>
</evidence>
<keyword evidence="3" id="KW-1185">Reference proteome</keyword>
<feature type="chain" id="PRO_5038854290" description="Lipoprotein" evidence="1">
    <location>
        <begin position="25"/>
        <end position="147"/>
    </location>
</feature>
<dbReference type="RefSeq" id="WP_179824487.1">
    <property type="nucleotide sequence ID" value="NZ_CP192034.1"/>
</dbReference>